<reference evidence="1" key="1">
    <citation type="submission" date="2022-10" db="EMBL/GenBank/DDBJ databases">
        <title>Chitinophaga sp. nov., isolated from soil.</title>
        <authorList>
            <person name="Jeon C.O."/>
        </authorList>
    </citation>
    <scope>NUCLEOTIDE SEQUENCE</scope>
    <source>
        <strain evidence="1">R8</strain>
    </source>
</reference>
<name>A0ABY6JBM0_9BACT</name>
<sequence>MMFITKSEGQLISELSTMGFSYDGIDDIYKQKSLPHDVVRAILRSFKNVYQEHLGSGDHLLRSLISADEPFDPTIIIDFFEENTYNMSVMWGVAYVLAMAKTYDIGEWLKNQLLKEPPTFERQGLVYGLIEKGGFKDSAELKSFLEKIFPKYPFAVIELYKKVGSKEDALFLEGQRNNYNSDVNKEIDKLIVRLGKKKR</sequence>
<evidence type="ECO:0000313" key="1">
    <source>
        <dbReference type="EMBL" id="UYQ95589.1"/>
    </source>
</evidence>
<organism evidence="1 2">
    <name type="scientific">Chitinophaga horti</name>
    <dbReference type="NCBI Taxonomy" id="2920382"/>
    <lineage>
        <taxon>Bacteria</taxon>
        <taxon>Pseudomonadati</taxon>
        <taxon>Bacteroidota</taxon>
        <taxon>Chitinophagia</taxon>
        <taxon>Chitinophagales</taxon>
        <taxon>Chitinophagaceae</taxon>
        <taxon>Chitinophaga</taxon>
    </lineage>
</organism>
<protein>
    <recommendedName>
        <fullName evidence="3">DNA alkylation repair enzyme</fullName>
    </recommendedName>
</protein>
<dbReference type="EMBL" id="CP107006">
    <property type="protein sequence ID" value="UYQ95589.1"/>
    <property type="molecule type" value="Genomic_DNA"/>
</dbReference>
<proteinExistence type="predicted"/>
<evidence type="ECO:0000313" key="2">
    <source>
        <dbReference type="Proteomes" id="UP001162741"/>
    </source>
</evidence>
<keyword evidence="2" id="KW-1185">Reference proteome</keyword>
<accession>A0ABY6JBM0</accession>
<dbReference type="RefSeq" id="WP_264283307.1">
    <property type="nucleotide sequence ID" value="NZ_CP107006.1"/>
</dbReference>
<gene>
    <name evidence="1" type="ORF">MKQ68_10800</name>
</gene>
<evidence type="ECO:0008006" key="3">
    <source>
        <dbReference type="Google" id="ProtNLM"/>
    </source>
</evidence>
<dbReference type="Proteomes" id="UP001162741">
    <property type="component" value="Chromosome"/>
</dbReference>